<dbReference type="CDD" id="cd00075">
    <property type="entry name" value="HATPase"/>
    <property type="match status" value="1"/>
</dbReference>
<dbReference type="SUPFAM" id="SSF158472">
    <property type="entry name" value="HAMP domain-like"/>
    <property type="match status" value="1"/>
</dbReference>
<dbReference type="GO" id="GO:0000155">
    <property type="term" value="F:phosphorelay sensor kinase activity"/>
    <property type="evidence" value="ECO:0007669"/>
    <property type="project" value="InterPro"/>
</dbReference>
<dbReference type="PANTHER" id="PTHR43547:SF2">
    <property type="entry name" value="HYBRID SIGNAL TRANSDUCTION HISTIDINE KINASE C"/>
    <property type="match status" value="1"/>
</dbReference>
<keyword evidence="6 11" id="KW-0418">Kinase</keyword>
<comment type="subcellular location">
    <subcellularLocation>
        <location evidence="2">Membrane</location>
    </subcellularLocation>
</comment>
<dbReference type="Pfam" id="PF00672">
    <property type="entry name" value="HAMP"/>
    <property type="match status" value="1"/>
</dbReference>
<evidence type="ECO:0000313" key="11">
    <source>
        <dbReference type="EMBL" id="MBC8334699.1"/>
    </source>
</evidence>
<dbReference type="GO" id="GO:0016020">
    <property type="term" value="C:membrane"/>
    <property type="evidence" value="ECO:0007669"/>
    <property type="project" value="UniProtKB-SubCell"/>
</dbReference>
<reference evidence="11 12" key="1">
    <citation type="submission" date="2020-08" db="EMBL/GenBank/DDBJ databases">
        <title>Bridging the membrane lipid divide: bacteria of the FCB group superphylum have the potential to synthesize archaeal ether lipids.</title>
        <authorList>
            <person name="Villanueva L."/>
            <person name="Von Meijenfeldt F.A.B."/>
            <person name="Westbye A.B."/>
            <person name="Yadav S."/>
            <person name="Hopmans E.C."/>
            <person name="Dutilh B.E."/>
            <person name="Sinninghe Damste J.S."/>
        </authorList>
    </citation>
    <scope>NUCLEOTIDE SEQUENCE [LARGE SCALE GENOMIC DNA]</scope>
    <source>
        <strain evidence="11">NIOZ-UU36</strain>
    </source>
</reference>
<keyword evidence="4" id="KW-0597">Phosphoprotein</keyword>
<name>A0A8J6NIX7_9CHLR</name>
<keyword evidence="7" id="KW-0902">Two-component regulatory system</keyword>
<dbReference type="SMART" id="SM00304">
    <property type="entry name" value="HAMP"/>
    <property type="match status" value="1"/>
</dbReference>
<dbReference type="Pfam" id="PF00512">
    <property type="entry name" value="HisKA"/>
    <property type="match status" value="1"/>
</dbReference>
<evidence type="ECO:0000256" key="6">
    <source>
        <dbReference type="ARBA" id="ARBA00022777"/>
    </source>
</evidence>
<evidence type="ECO:0000259" key="10">
    <source>
        <dbReference type="PROSITE" id="PS50885"/>
    </source>
</evidence>
<dbReference type="SMART" id="SM00387">
    <property type="entry name" value="HATPase_c"/>
    <property type="match status" value="1"/>
</dbReference>
<dbReference type="InterPro" id="IPR036097">
    <property type="entry name" value="HisK_dim/P_sf"/>
</dbReference>
<dbReference type="CDD" id="cd00082">
    <property type="entry name" value="HisKA"/>
    <property type="match status" value="1"/>
</dbReference>
<dbReference type="EMBL" id="JACNJN010000077">
    <property type="protein sequence ID" value="MBC8334699.1"/>
    <property type="molecule type" value="Genomic_DNA"/>
</dbReference>
<evidence type="ECO:0000256" key="4">
    <source>
        <dbReference type="ARBA" id="ARBA00022553"/>
    </source>
</evidence>
<dbReference type="CDD" id="cd06225">
    <property type="entry name" value="HAMP"/>
    <property type="match status" value="1"/>
</dbReference>
<keyword evidence="8" id="KW-1133">Transmembrane helix</keyword>
<evidence type="ECO:0000256" key="8">
    <source>
        <dbReference type="SAM" id="Phobius"/>
    </source>
</evidence>
<dbReference type="InterPro" id="IPR004358">
    <property type="entry name" value="Sig_transdc_His_kin-like_C"/>
</dbReference>
<keyword evidence="8" id="KW-0472">Membrane</keyword>
<dbReference type="PANTHER" id="PTHR43547">
    <property type="entry name" value="TWO-COMPONENT HISTIDINE KINASE"/>
    <property type="match status" value="1"/>
</dbReference>
<sequence length="389" mass="43514">MPPRQSRFSEKENWADERWMGRGHFLHHRLRHSSKRRFLWIRFIGFFLFLALPLLMAGAFLGALFRSGDFTFDGSHMPLPLFLSHNPGIFVPLFFCGIPILIIATLGYFGSRAFRKMGTPLADVMTAADAVADGDLTVRVPERGPSEIRRLSESFNRMVDELAHADKQRRNMTADVAHELRTPLHILRGNLEGLLDGVYEATPEQIESMLDETRLLSRLVDDLQTISLAEGGQLYLNLDEVNIPELLEDVRTSFLGQADEATVEMIVNVEDEGLSITADAGRLDQVLGNLVGNALRYSPADSCIRLEAESSPMGVRLRIRDEGEGIPSEDIPYIFDRFYRVDKSRLRTEGGGSGLGLAIARQLVQLHHGTIKVESELGKGTTFIIDLPK</sequence>
<dbReference type="Proteomes" id="UP000614469">
    <property type="component" value="Unassembled WGS sequence"/>
</dbReference>
<dbReference type="InterPro" id="IPR003660">
    <property type="entry name" value="HAMP_dom"/>
</dbReference>
<comment type="caution">
    <text evidence="11">The sequence shown here is derived from an EMBL/GenBank/DDBJ whole genome shotgun (WGS) entry which is preliminary data.</text>
</comment>
<keyword evidence="5" id="KW-0808">Transferase</keyword>
<keyword evidence="8" id="KW-0812">Transmembrane</keyword>
<dbReference type="InterPro" id="IPR003661">
    <property type="entry name" value="HisK_dim/P_dom"/>
</dbReference>
<feature type="domain" description="Histidine kinase" evidence="9">
    <location>
        <begin position="175"/>
        <end position="389"/>
    </location>
</feature>
<dbReference type="Gene3D" id="3.30.565.10">
    <property type="entry name" value="Histidine kinase-like ATPase, C-terminal domain"/>
    <property type="match status" value="1"/>
</dbReference>
<dbReference type="PROSITE" id="PS50109">
    <property type="entry name" value="HIS_KIN"/>
    <property type="match status" value="1"/>
</dbReference>
<dbReference type="Gene3D" id="1.10.287.130">
    <property type="match status" value="1"/>
</dbReference>
<organism evidence="11 12">
    <name type="scientific">Candidatus Desulfolinea nitratireducens</name>
    <dbReference type="NCBI Taxonomy" id="2841698"/>
    <lineage>
        <taxon>Bacteria</taxon>
        <taxon>Bacillati</taxon>
        <taxon>Chloroflexota</taxon>
        <taxon>Anaerolineae</taxon>
        <taxon>Anaerolineales</taxon>
        <taxon>Anaerolineales incertae sedis</taxon>
        <taxon>Candidatus Desulfolinea</taxon>
    </lineage>
</organism>
<dbReference type="InterPro" id="IPR003594">
    <property type="entry name" value="HATPase_dom"/>
</dbReference>
<accession>A0A8J6NIX7</accession>
<evidence type="ECO:0000256" key="1">
    <source>
        <dbReference type="ARBA" id="ARBA00000085"/>
    </source>
</evidence>
<dbReference type="AlphaFoldDB" id="A0A8J6NIX7"/>
<feature type="domain" description="HAMP" evidence="10">
    <location>
        <begin position="115"/>
        <end position="167"/>
    </location>
</feature>
<dbReference type="InterPro" id="IPR005467">
    <property type="entry name" value="His_kinase_dom"/>
</dbReference>
<evidence type="ECO:0000256" key="2">
    <source>
        <dbReference type="ARBA" id="ARBA00004370"/>
    </source>
</evidence>
<dbReference type="PRINTS" id="PR00344">
    <property type="entry name" value="BCTRLSENSOR"/>
</dbReference>
<dbReference type="InterPro" id="IPR036890">
    <property type="entry name" value="HATPase_C_sf"/>
</dbReference>
<dbReference type="Gene3D" id="6.10.340.10">
    <property type="match status" value="1"/>
</dbReference>
<evidence type="ECO:0000256" key="7">
    <source>
        <dbReference type="ARBA" id="ARBA00023012"/>
    </source>
</evidence>
<gene>
    <name evidence="11" type="ORF">H8E29_05500</name>
</gene>
<evidence type="ECO:0000313" key="12">
    <source>
        <dbReference type="Proteomes" id="UP000614469"/>
    </source>
</evidence>
<dbReference type="SUPFAM" id="SSF47384">
    <property type="entry name" value="Homodimeric domain of signal transducing histidine kinase"/>
    <property type="match status" value="1"/>
</dbReference>
<evidence type="ECO:0000259" key="9">
    <source>
        <dbReference type="PROSITE" id="PS50109"/>
    </source>
</evidence>
<feature type="transmembrane region" description="Helical" evidence="8">
    <location>
        <begin position="89"/>
        <end position="109"/>
    </location>
</feature>
<feature type="transmembrane region" description="Helical" evidence="8">
    <location>
        <begin position="39"/>
        <end position="65"/>
    </location>
</feature>
<dbReference type="SUPFAM" id="SSF55874">
    <property type="entry name" value="ATPase domain of HSP90 chaperone/DNA topoisomerase II/histidine kinase"/>
    <property type="match status" value="1"/>
</dbReference>
<protein>
    <recommendedName>
        <fullName evidence="3">histidine kinase</fullName>
        <ecNumber evidence="3">2.7.13.3</ecNumber>
    </recommendedName>
</protein>
<proteinExistence type="predicted"/>
<dbReference type="EC" id="2.7.13.3" evidence="3"/>
<dbReference type="Pfam" id="PF02518">
    <property type="entry name" value="HATPase_c"/>
    <property type="match status" value="1"/>
</dbReference>
<evidence type="ECO:0000256" key="3">
    <source>
        <dbReference type="ARBA" id="ARBA00012438"/>
    </source>
</evidence>
<comment type="catalytic activity">
    <reaction evidence="1">
        <text>ATP + protein L-histidine = ADP + protein N-phospho-L-histidine.</text>
        <dbReference type="EC" id="2.7.13.3"/>
    </reaction>
</comment>
<dbReference type="SMART" id="SM00388">
    <property type="entry name" value="HisKA"/>
    <property type="match status" value="1"/>
</dbReference>
<evidence type="ECO:0000256" key="5">
    <source>
        <dbReference type="ARBA" id="ARBA00022679"/>
    </source>
</evidence>
<dbReference type="PROSITE" id="PS50885">
    <property type="entry name" value="HAMP"/>
    <property type="match status" value="1"/>
</dbReference>
<dbReference type="FunFam" id="3.30.565.10:FF:000006">
    <property type="entry name" value="Sensor histidine kinase WalK"/>
    <property type="match status" value="1"/>
</dbReference>